<keyword evidence="3" id="KW-1185">Reference proteome</keyword>
<organism evidence="2 3">
    <name type="scientific">Prymnesium parvum</name>
    <name type="common">Toxic golden alga</name>
    <dbReference type="NCBI Taxonomy" id="97485"/>
    <lineage>
        <taxon>Eukaryota</taxon>
        <taxon>Haptista</taxon>
        <taxon>Haptophyta</taxon>
        <taxon>Prymnesiophyceae</taxon>
        <taxon>Prymnesiales</taxon>
        <taxon>Prymnesiaceae</taxon>
        <taxon>Prymnesium</taxon>
    </lineage>
</organism>
<protein>
    <submittedName>
        <fullName evidence="2">Uncharacterized protein</fullName>
    </submittedName>
</protein>
<evidence type="ECO:0000313" key="3">
    <source>
        <dbReference type="Proteomes" id="UP001515480"/>
    </source>
</evidence>
<dbReference type="AlphaFoldDB" id="A0AB34JKD1"/>
<feature type="region of interest" description="Disordered" evidence="1">
    <location>
        <begin position="98"/>
        <end position="139"/>
    </location>
</feature>
<sequence>MTEPPSALAERVSVEPRLREALERAHALLCAPSRPDDPALSRCKYHVEEALAALQRGGEEAREASGGGGLPEGALPSTLFTQATQTVSARLADAVSQANPMQAERGSQAAAVQADATAQATPPRALGNRNVPFSENRGC</sequence>
<feature type="compositionally biased region" description="Low complexity" evidence="1">
    <location>
        <begin position="108"/>
        <end position="120"/>
    </location>
</feature>
<dbReference type="EMBL" id="JBGBPQ010000008">
    <property type="protein sequence ID" value="KAL1521152.1"/>
    <property type="molecule type" value="Genomic_DNA"/>
</dbReference>
<feature type="region of interest" description="Disordered" evidence="1">
    <location>
        <begin position="56"/>
        <end position="78"/>
    </location>
</feature>
<gene>
    <name evidence="2" type="ORF">AB1Y20_022705</name>
</gene>
<accession>A0AB34JKD1</accession>
<evidence type="ECO:0000313" key="2">
    <source>
        <dbReference type="EMBL" id="KAL1521152.1"/>
    </source>
</evidence>
<proteinExistence type="predicted"/>
<comment type="caution">
    <text evidence="2">The sequence shown here is derived from an EMBL/GenBank/DDBJ whole genome shotgun (WGS) entry which is preliminary data.</text>
</comment>
<evidence type="ECO:0000256" key="1">
    <source>
        <dbReference type="SAM" id="MobiDB-lite"/>
    </source>
</evidence>
<dbReference type="Proteomes" id="UP001515480">
    <property type="component" value="Unassembled WGS sequence"/>
</dbReference>
<name>A0AB34JKD1_PRYPA</name>
<reference evidence="2 3" key="1">
    <citation type="journal article" date="2024" name="Science">
        <title>Giant polyketide synthase enzymes in the biosynthesis of giant marine polyether toxins.</title>
        <authorList>
            <person name="Fallon T.R."/>
            <person name="Shende V.V."/>
            <person name="Wierzbicki I.H."/>
            <person name="Pendleton A.L."/>
            <person name="Watervoot N.F."/>
            <person name="Auber R.P."/>
            <person name="Gonzalez D.J."/>
            <person name="Wisecaver J.H."/>
            <person name="Moore B.S."/>
        </authorList>
    </citation>
    <scope>NUCLEOTIDE SEQUENCE [LARGE SCALE GENOMIC DNA]</scope>
    <source>
        <strain evidence="2 3">12B1</strain>
    </source>
</reference>